<comment type="cofactor">
    <cofactor evidence="1">
        <name>pyridoxal 5'-phosphate</name>
        <dbReference type="ChEBI" id="CHEBI:597326"/>
    </cofactor>
</comment>
<proteinExistence type="inferred from homology"/>
<name>A0A9E2NSU5_9FIRM</name>
<reference evidence="7" key="1">
    <citation type="journal article" date="2021" name="PeerJ">
        <title>Extensive microbial diversity within the chicken gut microbiome revealed by metagenomics and culture.</title>
        <authorList>
            <person name="Gilroy R."/>
            <person name="Ravi A."/>
            <person name="Getino M."/>
            <person name="Pursley I."/>
            <person name="Horton D.L."/>
            <person name="Alikhan N.F."/>
            <person name="Baker D."/>
            <person name="Gharbi K."/>
            <person name="Hall N."/>
            <person name="Watson M."/>
            <person name="Adriaenssens E.M."/>
            <person name="Foster-Nyarko E."/>
            <person name="Jarju S."/>
            <person name="Secka A."/>
            <person name="Antonio M."/>
            <person name="Oren A."/>
            <person name="Chaudhuri R.R."/>
            <person name="La Ragione R."/>
            <person name="Hildebrand F."/>
            <person name="Pallen M.J."/>
        </authorList>
    </citation>
    <scope>NUCLEOTIDE SEQUENCE</scope>
    <source>
        <strain evidence="7">742</strain>
    </source>
</reference>
<evidence type="ECO:0000256" key="4">
    <source>
        <dbReference type="ARBA" id="ARBA00023239"/>
    </source>
</evidence>
<evidence type="ECO:0000256" key="3">
    <source>
        <dbReference type="ARBA" id="ARBA00022898"/>
    </source>
</evidence>
<dbReference type="Pfam" id="PF00155">
    <property type="entry name" value="Aminotran_1_2"/>
    <property type="match status" value="1"/>
</dbReference>
<evidence type="ECO:0000256" key="2">
    <source>
        <dbReference type="ARBA" id="ARBA00012224"/>
    </source>
</evidence>
<gene>
    <name evidence="7" type="ORF">H9864_08275</name>
</gene>
<evidence type="ECO:0000259" key="6">
    <source>
        <dbReference type="Pfam" id="PF00155"/>
    </source>
</evidence>
<dbReference type="PANTHER" id="PTHR43525">
    <property type="entry name" value="PROTEIN MALY"/>
    <property type="match status" value="1"/>
</dbReference>
<comment type="caution">
    <text evidence="7">The sequence shown here is derived from an EMBL/GenBank/DDBJ whole genome shotgun (WGS) entry which is preliminary data.</text>
</comment>
<organism evidence="7 8">
    <name type="scientific">Candidatus Faecalibacterium intestinavium</name>
    <dbReference type="NCBI Taxonomy" id="2838580"/>
    <lineage>
        <taxon>Bacteria</taxon>
        <taxon>Bacillati</taxon>
        <taxon>Bacillota</taxon>
        <taxon>Clostridia</taxon>
        <taxon>Eubacteriales</taxon>
        <taxon>Oscillospiraceae</taxon>
        <taxon>Faecalibacterium</taxon>
    </lineage>
</organism>
<dbReference type="EMBL" id="JAHLFH010000175">
    <property type="protein sequence ID" value="MBU3820344.1"/>
    <property type="molecule type" value="Genomic_DNA"/>
</dbReference>
<dbReference type="Proteomes" id="UP000824178">
    <property type="component" value="Unassembled WGS sequence"/>
</dbReference>
<dbReference type="InterPro" id="IPR015421">
    <property type="entry name" value="PyrdxlP-dep_Trfase_major"/>
</dbReference>
<dbReference type="AlphaFoldDB" id="A0A9E2NSU5"/>
<accession>A0A9E2NSU5</accession>
<keyword evidence="4" id="KW-0456">Lyase</keyword>
<dbReference type="CDD" id="cd00609">
    <property type="entry name" value="AAT_like"/>
    <property type="match status" value="1"/>
</dbReference>
<protein>
    <recommendedName>
        <fullName evidence="2">cysteine-S-conjugate beta-lyase</fullName>
        <ecNumber evidence="2">4.4.1.13</ecNumber>
    </recommendedName>
</protein>
<evidence type="ECO:0000313" key="8">
    <source>
        <dbReference type="Proteomes" id="UP000824178"/>
    </source>
</evidence>
<dbReference type="SUPFAM" id="SSF53383">
    <property type="entry name" value="PLP-dependent transferases"/>
    <property type="match status" value="1"/>
</dbReference>
<evidence type="ECO:0000256" key="1">
    <source>
        <dbReference type="ARBA" id="ARBA00001933"/>
    </source>
</evidence>
<sequence>MKYDFTSIMDRRGQDAIALDSLGKPGGFAPGAPKEGFDPIPMWVADMNFPTVPSIPAAIAARARHPAYGYFEPSDAYYQAIIGWQVRCNGASPALLTPECIGYENGVLGGLVSALAAVAAPGDPVLVHSPTYIGFTRALKDNGYNIVHSPLVKDEKGVWRMDYADMDAKIKKLKIHAAVFCSPHNPCGRVWERWELENAMEVYRANDCLVVSDEIWSDILLDGHKHIPTQLVSEDARNRTVALYAPSKTFNLAGLVGSYHIIYNATLRDRVRARSAKSHYNSMNVLSMHALIGGYSPEGREWVDELCQVLSGNVRFACDYIRDHFEGVEVSRPEGTYMLFLDCTKWCEAHGKTIGEVLKAGWDVGVAWQDGRKFHGPCAIRMNLALPLSRVQEAFHRLDKYVFNA</sequence>
<dbReference type="InterPro" id="IPR015422">
    <property type="entry name" value="PyrdxlP-dep_Trfase_small"/>
</dbReference>
<evidence type="ECO:0000256" key="5">
    <source>
        <dbReference type="ARBA" id="ARBA00037974"/>
    </source>
</evidence>
<evidence type="ECO:0000313" key="7">
    <source>
        <dbReference type="EMBL" id="MBU3820344.1"/>
    </source>
</evidence>
<reference evidence="7" key="2">
    <citation type="submission" date="2021-04" db="EMBL/GenBank/DDBJ databases">
        <authorList>
            <person name="Gilroy R."/>
        </authorList>
    </citation>
    <scope>NUCLEOTIDE SEQUENCE</scope>
    <source>
        <strain evidence="7">742</strain>
    </source>
</reference>
<dbReference type="GO" id="GO:0047804">
    <property type="term" value="F:cysteine-S-conjugate beta-lyase activity"/>
    <property type="evidence" value="ECO:0007669"/>
    <property type="project" value="UniProtKB-EC"/>
</dbReference>
<dbReference type="PANTHER" id="PTHR43525:SF1">
    <property type="entry name" value="PROTEIN MALY"/>
    <property type="match status" value="1"/>
</dbReference>
<dbReference type="EC" id="4.4.1.13" evidence="2"/>
<comment type="similarity">
    <text evidence="5">Belongs to the class-II pyridoxal-phosphate-dependent aminotransferase family. MalY/PatB cystathionine beta-lyase subfamily.</text>
</comment>
<keyword evidence="7" id="KW-0808">Transferase</keyword>
<dbReference type="GO" id="GO:0008483">
    <property type="term" value="F:transaminase activity"/>
    <property type="evidence" value="ECO:0007669"/>
    <property type="project" value="UniProtKB-KW"/>
</dbReference>
<feature type="domain" description="Aminotransferase class I/classII large" evidence="6">
    <location>
        <begin position="103"/>
        <end position="398"/>
    </location>
</feature>
<dbReference type="GO" id="GO:0030170">
    <property type="term" value="F:pyridoxal phosphate binding"/>
    <property type="evidence" value="ECO:0007669"/>
    <property type="project" value="InterPro"/>
</dbReference>
<dbReference type="InterPro" id="IPR004839">
    <property type="entry name" value="Aminotransferase_I/II_large"/>
</dbReference>
<keyword evidence="7" id="KW-0032">Aminotransferase</keyword>
<dbReference type="Gene3D" id="3.90.1150.10">
    <property type="entry name" value="Aspartate Aminotransferase, domain 1"/>
    <property type="match status" value="1"/>
</dbReference>
<dbReference type="InterPro" id="IPR051798">
    <property type="entry name" value="Class-II_PLP-Dep_Aminotrans"/>
</dbReference>
<keyword evidence="3" id="KW-0663">Pyridoxal phosphate</keyword>
<dbReference type="Gene3D" id="3.40.640.10">
    <property type="entry name" value="Type I PLP-dependent aspartate aminotransferase-like (Major domain)"/>
    <property type="match status" value="1"/>
</dbReference>
<dbReference type="InterPro" id="IPR015424">
    <property type="entry name" value="PyrdxlP-dep_Trfase"/>
</dbReference>